<protein>
    <recommendedName>
        <fullName evidence="2">Transcription-repair coupling factor</fullName>
    </recommendedName>
</protein>
<dbReference type="EMBL" id="UINC01182603">
    <property type="protein sequence ID" value="SVD92909.1"/>
    <property type="molecule type" value="Genomic_DNA"/>
</dbReference>
<evidence type="ECO:0008006" key="2">
    <source>
        <dbReference type="Google" id="ProtNLM"/>
    </source>
</evidence>
<dbReference type="InterPro" id="IPR027417">
    <property type="entry name" value="P-loop_NTPase"/>
</dbReference>
<dbReference type="SUPFAM" id="SSF52540">
    <property type="entry name" value="P-loop containing nucleoside triphosphate hydrolases"/>
    <property type="match status" value="1"/>
</dbReference>
<evidence type="ECO:0000313" key="1">
    <source>
        <dbReference type="EMBL" id="SVD92909.1"/>
    </source>
</evidence>
<reference evidence="1" key="1">
    <citation type="submission" date="2018-05" db="EMBL/GenBank/DDBJ databases">
        <authorList>
            <person name="Lanie J.A."/>
            <person name="Ng W.-L."/>
            <person name="Kazmierczak K.M."/>
            <person name="Andrzejewski T.M."/>
            <person name="Davidsen T.M."/>
            <person name="Wayne K.J."/>
            <person name="Tettelin H."/>
            <person name="Glass J.I."/>
            <person name="Rusch D."/>
            <person name="Podicherti R."/>
            <person name="Tsui H.-C.T."/>
            <person name="Winkler M.E."/>
        </authorList>
    </citation>
    <scope>NUCLEOTIDE SEQUENCE</scope>
</reference>
<sequence length="166" mass="19315">MNELLVSDESVFSSFNKKIEEIDKYISQSSSKIHIEGLRYSSRAFFLARLAQSISRTVIVLTSNHKTAERLIGDLKYFSDFINFDKKICLFPSWELQPYENISPPLKIMGERLEVLRMCQREEVLLLVVPVQSIMQCVIPRQELDDRTFSVKSGENIEREFLETCL</sequence>
<dbReference type="AlphaFoldDB" id="A0A382ZCG5"/>
<organism evidence="1">
    <name type="scientific">marine metagenome</name>
    <dbReference type="NCBI Taxonomy" id="408172"/>
    <lineage>
        <taxon>unclassified sequences</taxon>
        <taxon>metagenomes</taxon>
        <taxon>ecological metagenomes</taxon>
    </lineage>
</organism>
<dbReference type="Gene3D" id="3.40.50.11180">
    <property type="match status" value="1"/>
</dbReference>
<proteinExistence type="predicted"/>
<accession>A0A382ZCG5</accession>
<name>A0A382ZCG5_9ZZZZ</name>
<dbReference type="Gene3D" id="3.30.2060.10">
    <property type="entry name" value="Penicillin-binding protein 1b domain"/>
    <property type="match status" value="1"/>
</dbReference>
<feature type="non-terminal residue" evidence="1">
    <location>
        <position position="166"/>
    </location>
</feature>
<gene>
    <name evidence="1" type="ORF">METZ01_LOCUS445763</name>
</gene>